<feature type="signal peptide" evidence="3">
    <location>
        <begin position="1"/>
        <end position="19"/>
    </location>
</feature>
<dbReference type="Proteomes" id="UP001470230">
    <property type="component" value="Unassembled WGS sequence"/>
</dbReference>
<feature type="transmembrane region" description="Helical" evidence="2">
    <location>
        <begin position="291"/>
        <end position="314"/>
    </location>
</feature>
<keyword evidence="2" id="KW-0812">Transmembrane</keyword>
<name>A0ABR2K9I5_9EUKA</name>
<evidence type="ECO:0000256" key="2">
    <source>
        <dbReference type="SAM" id="Phobius"/>
    </source>
</evidence>
<dbReference type="EMBL" id="JAPFFF010000007">
    <property type="protein sequence ID" value="KAK8886685.1"/>
    <property type="molecule type" value="Genomic_DNA"/>
</dbReference>
<keyword evidence="2" id="KW-1133">Transmembrane helix</keyword>
<evidence type="ECO:0000313" key="5">
    <source>
        <dbReference type="Proteomes" id="UP001470230"/>
    </source>
</evidence>
<reference evidence="4 5" key="1">
    <citation type="submission" date="2024-04" db="EMBL/GenBank/DDBJ databases">
        <title>Tritrichomonas musculus Genome.</title>
        <authorList>
            <person name="Alves-Ferreira E."/>
            <person name="Grigg M."/>
            <person name="Lorenzi H."/>
            <person name="Galac M."/>
        </authorList>
    </citation>
    <scope>NUCLEOTIDE SEQUENCE [LARGE SCALE GENOMIC DNA]</scope>
    <source>
        <strain evidence="4 5">EAF2021</strain>
    </source>
</reference>
<evidence type="ECO:0000256" key="1">
    <source>
        <dbReference type="SAM" id="MobiDB-lite"/>
    </source>
</evidence>
<sequence>MIICFLFALSFSIISPVKLNVGKNTITVSASQQIEIKEVQSQSYFLFPQPISKNVEITVESNGKTLGQINNENIGVYFGINSGQITFRLTAASASQDTIDFYYLSPSHHSSKSYLSTYPNDAFVISRNTLFASVKKYRPKNTIAFWHVTGHPQQLVTSSVQGDPLNTVLFAYDKISENVIEAKSTDPVTISSNGLIYFLWNAEVQNKKGTYKIIIHPEKSHFENKPPVIPKIRYEFPKLSETCFLKINHNYGDYDKLEKLGEPLPMDQLNTDDGNTYNKNNIIQFSFEPSVLTLLFSLIGIIVILLCILIYVGLMPVPSSSSILNQKVPNDEESLLKDSEKSPELTAFLKSNQ</sequence>
<organism evidence="4 5">
    <name type="scientific">Tritrichomonas musculus</name>
    <dbReference type="NCBI Taxonomy" id="1915356"/>
    <lineage>
        <taxon>Eukaryota</taxon>
        <taxon>Metamonada</taxon>
        <taxon>Parabasalia</taxon>
        <taxon>Tritrichomonadida</taxon>
        <taxon>Tritrichomonadidae</taxon>
        <taxon>Tritrichomonas</taxon>
    </lineage>
</organism>
<evidence type="ECO:0000313" key="4">
    <source>
        <dbReference type="EMBL" id="KAK8886685.1"/>
    </source>
</evidence>
<feature type="chain" id="PRO_5046460628" evidence="3">
    <location>
        <begin position="20"/>
        <end position="353"/>
    </location>
</feature>
<gene>
    <name evidence="4" type="ORF">M9Y10_042152</name>
</gene>
<keyword evidence="3" id="KW-0732">Signal</keyword>
<accession>A0ABR2K9I5</accession>
<feature type="compositionally biased region" description="Basic and acidic residues" evidence="1">
    <location>
        <begin position="334"/>
        <end position="343"/>
    </location>
</feature>
<keyword evidence="2" id="KW-0472">Membrane</keyword>
<feature type="region of interest" description="Disordered" evidence="1">
    <location>
        <begin position="333"/>
        <end position="353"/>
    </location>
</feature>
<comment type="caution">
    <text evidence="4">The sequence shown here is derived from an EMBL/GenBank/DDBJ whole genome shotgun (WGS) entry which is preliminary data.</text>
</comment>
<evidence type="ECO:0000256" key="3">
    <source>
        <dbReference type="SAM" id="SignalP"/>
    </source>
</evidence>
<protein>
    <submittedName>
        <fullName evidence="4">Uncharacterized protein</fullName>
    </submittedName>
</protein>
<keyword evidence="5" id="KW-1185">Reference proteome</keyword>
<proteinExistence type="predicted"/>